<protein>
    <submittedName>
        <fullName evidence="2">Peptidoglycan DD-metalloendopeptidase family protein</fullName>
    </submittedName>
</protein>
<dbReference type="InterPro" id="IPR011055">
    <property type="entry name" value="Dup_hybrid_motif"/>
</dbReference>
<proteinExistence type="predicted"/>
<sequence length="261" mass="28445">MLIVNLNVNAVEPQVKLTGNLIQGGLVYAITDKELVKAKLGSVDLPLYNDKRLVVFGFGRDAEPVDILSLEFADGTLFNQNLSIESREYDIDKVNGVASKYVSPPKEVLSRISQEAGLVKAARAKMTYRLDFIEDVIQPAKGRISGVYGSQRVFNGVPKRPHFGLDIAAPTGSPVVAPWSGTVVLAEPDLYYSGGTLIIDHGMGITSTYIHLSKIDVAVGTVVEQGEKIAEIGATGRVTGAHLDWRLNWFTRRLDPQLLLK</sequence>
<dbReference type="Proteomes" id="UP001528411">
    <property type="component" value="Unassembled WGS sequence"/>
</dbReference>
<evidence type="ECO:0000259" key="1">
    <source>
        <dbReference type="Pfam" id="PF01551"/>
    </source>
</evidence>
<keyword evidence="3" id="KW-1185">Reference proteome</keyword>
<reference evidence="2 3" key="1">
    <citation type="submission" date="2023-01" db="EMBL/GenBank/DDBJ databases">
        <title>Psychrosphaera sp. nov., isolated from marine algae.</title>
        <authorList>
            <person name="Bayburt H."/>
            <person name="Choi B.J."/>
            <person name="Kim J.M."/>
            <person name="Choi D.G."/>
            <person name="Jeon C.O."/>
        </authorList>
    </citation>
    <scope>NUCLEOTIDE SEQUENCE [LARGE SCALE GENOMIC DNA]</scope>
    <source>
        <strain evidence="2 3">G1-22</strain>
    </source>
</reference>
<dbReference type="EMBL" id="JAQOMS010000002">
    <property type="protein sequence ID" value="MDC2888109.1"/>
    <property type="molecule type" value="Genomic_DNA"/>
</dbReference>
<dbReference type="CDD" id="cd12797">
    <property type="entry name" value="M23_peptidase"/>
    <property type="match status" value="1"/>
</dbReference>
<gene>
    <name evidence="2" type="ORF">PN838_03875</name>
</gene>
<dbReference type="SUPFAM" id="SSF51261">
    <property type="entry name" value="Duplicated hybrid motif"/>
    <property type="match status" value="1"/>
</dbReference>
<dbReference type="InterPro" id="IPR016047">
    <property type="entry name" value="M23ase_b-sheet_dom"/>
</dbReference>
<dbReference type="InterPro" id="IPR050570">
    <property type="entry name" value="Cell_wall_metabolism_enzyme"/>
</dbReference>
<dbReference type="PANTHER" id="PTHR21666">
    <property type="entry name" value="PEPTIDASE-RELATED"/>
    <property type="match status" value="1"/>
</dbReference>
<dbReference type="RefSeq" id="WP_272182509.1">
    <property type="nucleotide sequence ID" value="NZ_JAQOMS010000002.1"/>
</dbReference>
<organism evidence="2 3">
    <name type="scientific">Psychrosphaera algicola</name>
    <dbReference type="NCBI Taxonomy" id="3023714"/>
    <lineage>
        <taxon>Bacteria</taxon>
        <taxon>Pseudomonadati</taxon>
        <taxon>Pseudomonadota</taxon>
        <taxon>Gammaproteobacteria</taxon>
        <taxon>Alteromonadales</taxon>
        <taxon>Pseudoalteromonadaceae</taxon>
        <taxon>Psychrosphaera</taxon>
    </lineage>
</organism>
<name>A0ABT5FAG1_9GAMM</name>
<evidence type="ECO:0000313" key="3">
    <source>
        <dbReference type="Proteomes" id="UP001528411"/>
    </source>
</evidence>
<comment type="caution">
    <text evidence="2">The sequence shown here is derived from an EMBL/GenBank/DDBJ whole genome shotgun (WGS) entry which is preliminary data.</text>
</comment>
<dbReference type="Gene3D" id="2.70.70.10">
    <property type="entry name" value="Glucose Permease (Domain IIA)"/>
    <property type="match status" value="1"/>
</dbReference>
<evidence type="ECO:0000313" key="2">
    <source>
        <dbReference type="EMBL" id="MDC2888109.1"/>
    </source>
</evidence>
<dbReference type="Pfam" id="PF01551">
    <property type="entry name" value="Peptidase_M23"/>
    <property type="match status" value="1"/>
</dbReference>
<accession>A0ABT5FAG1</accession>
<feature type="domain" description="M23ase beta-sheet core" evidence="1">
    <location>
        <begin position="161"/>
        <end position="256"/>
    </location>
</feature>
<dbReference type="PANTHER" id="PTHR21666:SF285">
    <property type="entry name" value="M23 FAMILY METALLOPEPTIDASE"/>
    <property type="match status" value="1"/>
</dbReference>